<organism evidence="1">
    <name type="scientific">Anguilla anguilla</name>
    <name type="common">European freshwater eel</name>
    <name type="synonym">Muraena anguilla</name>
    <dbReference type="NCBI Taxonomy" id="7936"/>
    <lineage>
        <taxon>Eukaryota</taxon>
        <taxon>Metazoa</taxon>
        <taxon>Chordata</taxon>
        <taxon>Craniata</taxon>
        <taxon>Vertebrata</taxon>
        <taxon>Euteleostomi</taxon>
        <taxon>Actinopterygii</taxon>
        <taxon>Neopterygii</taxon>
        <taxon>Teleostei</taxon>
        <taxon>Anguilliformes</taxon>
        <taxon>Anguillidae</taxon>
        <taxon>Anguilla</taxon>
    </lineage>
</organism>
<dbReference type="AlphaFoldDB" id="A0A0E9WDB3"/>
<name>A0A0E9WDB3_ANGAN</name>
<reference evidence="1" key="2">
    <citation type="journal article" date="2015" name="Fish Shellfish Immunol.">
        <title>Early steps in the European eel (Anguilla anguilla)-Vibrio vulnificus interaction in the gills: Role of the RtxA13 toxin.</title>
        <authorList>
            <person name="Callol A."/>
            <person name="Pajuelo D."/>
            <person name="Ebbesson L."/>
            <person name="Teles M."/>
            <person name="MacKenzie S."/>
            <person name="Amaro C."/>
        </authorList>
    </citation>
    <scope>NUCLEOTIDE SEQUENCE</scope>
</reference>
<proteinExistence type="predicted"/>
<evidence type="ECO:0000313" key="1">
    <source>
        <dbReference type="EMBL" id="JAH87483.1"/>
    </source>
</evidence>
<dbReference type="EMBL" id="GBXM01021094">
    <property type="protein sequence ID" value="JAH87483.1"/>
    <property type="molecule type" value="Transcribed_RNA"/>
</dbReference>
<protein>
    <submittedName>
        <fullName evidence="1">Uncharacterized protein</fullName>
    </submittedName>
</protein>
<sequence length="35" mass="3817">MAFLCHTENVLAEPSKVQAVPLLNVCSIMGIFLNI</sequence>
<reference evidence="1" key="1">
    <citation type="submission" date="2014-11" db="EMBL/GenBank/DDBJ databases">
        <authorList>
            <person name="Amaro Gonzalez C."/>
        </authorList>
    </citation>
    <scope>NUCLEOTIDE SEQUENCE</scope>
</reference>
<accession>A0A0E9WDB3</accession>